<dbReference type="Proteomes" id="UP001201163">
    <property type="component" value="Unassembled WGS sequence"/>
</dbReference>
<feature type="transmembrane region" description="Helical" evidence="6">
    <location>
        <begin position="318"/>
        <end position="335"/>
    </location>
</feature>
<feature type="domain" description="EamA" evidence="7">
    <location>
        <begin position="257"/>
        <end position="389"/>
    </location>
</feature>
<feature type="transmembrane region" description="Helical" evidence="6">
    <location>
        <begin position="160"/>
        <end position="180"/>
    </location>
</feature>
<evidence type="ECO:0000256" key="5">
    <source>
        <dbReference type="SAM" id="MobiDB-lite"/>
    </source>
</evidence>
<feature type="region of interest" description="Disordered" evidence="5">
    <location>
        <begin position="37"/>
        <end position="73"/>
    </location>
</feature>
<dbReference type="InterPro" id="IPR037185">
    <property type="entry name" value="EmrE-like"/>
</dbReference>
<feature type="transmembrane region" description="Helical" evidence="6">
    <location>
        <begin position="218"/>
        <end position="236"/>
    </location>
</feature>
<keyword evidence="4 6" id="KW-0472">Membrane</keyword>
<feature type="transmembrane region" description="Helical" evidence="6">
    <location>
        <begin position="347"/>
        <end position="366"/>
    </location>
</feature>
<evidence type="ECO:0000313" key="9">
    <source>
        <dbReference type="Proteomes" id="UP001201163"/>
    </source>
</evidence>
<feature type="transmembrane region" description="Helical" evidence="6">
    <location>
        <begin position="256"/>
        <end position="275"/>
    </location>
</feature>
<dbReference type="PANTHER" id="PTHR22911">
    <property type="entry name" value="ACYL-MALONYL CONDENSING ENZYME-RELATED"/>
    <property type="match status" value="1"/>
</dbReference>
<evidence type="ECO:0000256" key="2">
    <source>
        <dbReference type="ARBA" id="ARBA00022692"/>
    </source>
</evidence>
<organism evidence="8 9">
    <name type="scientific">Lactarius akahatsu</name>
    <dbReference type="NCBI Taxonomy" id="416441"/>
    <lineage>
        <taxon>Eukaryota</taxon>
        <taxon>Fungi</taxon>
        <taxon>Dikarya</taxon>
        <taxon>Basidiomycota</taxon>
        <taxon>Agaricomycotina</taxon>
        <taxon>Agaricomycetes</taxon>
        <taxon>Russulales</taxon>
        <taxon>Russulaceae</taxon>
        <taxon>Lactarius</taxon>
    </lineage>
</organism>
<dbReference type="Pfam" id="PF00892">
    <property type="entry name" value="EamA"/>
    <property type="match status" value="2"/>
</dbReference>
<dbReference type="EMBL" id="JAKELL010000049">
    <property type="protein sequence ID" value="KAH8987212.1"/>
    <property type="molecule type" value="Genomic_DNA"/>
</dbReference>
<gene>
    <name evidence="8" type="ORF">EDB92DRAFT_1877050</name>
</gene>
<evidence type="ECO:0000256" key="1">
    <source>
        <dbReference type="ARBA" id="ARBA00004141"/>
    </source>
</evidence>
<keyword evidence="2 6" id="KW-0812">Transmembrane</keyword>
<feature type="transmembrane region" description="Helical" evidence="6">
    <location>
        <begin position="129"/>
        <end position="148"/>
    </location>
</feature>
<comment type="caution">
    <text evidence="8">The sequence shown here is derived from an EMBL/GenBank/DDBJ whole genome shotgun (WGS) entry which is preliminary data.</text>
</comment>
<proteinExistence type="predicted"/>
<dbReference type="GO" id="GO:0016020">
    <property type="term" value="C:membrane"/>
    <property type="evidence" value="ECO:0007669"/>
    <property type="project" value="UniProtKB-SubCell"/>
</dbReference>
<keyword evidence="9" id="KW-1185">Reference proteome</keyword>
<keyword evidence="3 6" id="KW-1133">Transmembrane helix</keyword>
<feature type="transmembrane region" description="Helical" evidence="6">
    <location>
        <begin position="192"/>
        <end position="209"/>
    </location>
</feature>
<feature type="transmembrane region" description="Helical" evidence="6">
    <location>
        <begin position="372"/>
        <end position="390"/>
    </location>
</feature>
<reference evidence="8" key="1">
    <citation type="submission" date="2022-01" db="EMBL/GenBank/DDBJ databases">
        <title>Comparative genomics reveals a dynamic genome evolution in the ectomycorrhizal milk-cap (Lactarius) mushrooms.</title>
        <authorList>
            <consortium name="DOE Joint Genome Institute"/>
            <person name="Lebreton A."/>
            <person name="Tang N."/>
            <person name="Kuo A."/>
            <person name="LaButti K."/>
            <person name="Drula E."/>
            <person name="Barry K."/>
            <person name="Clum A."/>
            <person name="Lipzen A."/>
            <person name="Mousain D."/>
            <person name="Ng V."/>
            <person name="Wang R."/>
            <person name="Wang X."/>
            <person name="Dai Y."/>
            <person name="Henrissat B."/>
            <person name="Grigoriev I.V."/>
            <person name="Guerin-Laguette A."/>
            <person name="Yu F."/>
            <person name="Martin F.M."/>
        </authorList>
    </citation>
    <scope>NUCLEOTIDE SEQUENCE</scope>
    <source>
        <strain evidence="8">QP</strain>
    </source>
</reference>
<evidence type="ECO:0000259" key="7">
    <source>
        <dbReference type="Pfam" id="PF00892"/>
    </source>
</evidence>
<dbReference type="AlphaFoldDB" id="A0AAD4LDM7"/>
<dbReference type="InterPro" id="IPR000620">
    <property type="entry name" value="EamA_dom"/>
</dbReference>
<dbReference type="SUPFAM" id="SSF103481">
    <property type="entry name" value="Multidrug resistance efflux transporter EmrE"/>
    <property type="match status" value="2"/>
</dbReference>
<evidence type="ECO:0000256" key="6">
    <source>
        <dbReference type="SAM" id="Phobius"/>
    </source>
</evidence>
<evidence type="ECO:0000313" key="8">
    <source>
        <dbReference type="EMBL" id="KAH8987212.1"/>
    </source>
</evidence>
<feature type="transmembrane region" description="Helical" evidence="6">
    <location>
        <begin position="97"/>
        <end position="117"/>
    </location>
</feature>
<evidence type="ECO:0000256" key="4">
    <source>
        <dbReference type="ARBA" id="ARBA00023136"/>
    </source>
</evidence>
<comment type="subcellular location">
    <subcellularLocation>
        <location evidence="1">Membrane</location>
        <topology evidence="1">Multi-pass membrane protein</topology>
    </subcellularLocation>
</comment>
<dbReference type="PANTHER" id="PTHR22911:SF6">
    <property type="entry name" value="SOLUTE CARRIER FAMILY 35 MEMBER G1"/>
    <property type="match status" value="1"/>
</dbReference>
<feature type="compositionally biased region" description="Polar residues" evidence="5">
    <location>
        <begin position="37"/>
        <end position="52"/>
    </location>
</feature>
<feature type="domain" description="EamA" evidence="7">
    <location>
        <begin position="95"/>
        <end position="232"/>
    </location>
</feature>
<sequence>MADILRSVSCCWTPPRAHHHCLFSSIMGVARSTYVTVPQGAPSTSDSESSRGSPPVPNEVSPLLHPQYSKEPQRNTSGRWLAARLAASAFIDNNAGLLLVAASQFFFTSMGISVKWLNSLDEPVPTLELIWIRMLTTYTCSIAYMYWYGIPDQLLGPKGVRILLVLRGVAGFTAISGTYFSLQHLSLSDAMVLKYFVPFLTGLSAAIFLKEPFTVKEILAGLCSFFGVILIARPQFLFGGPQSDQPNIDTPAQRMLSVTAALIGVFAASCAYILIRAIGKRAHAIHCVTFYSSQSVLVSSIGMVIFRVRPVIPTRMGWVAILLICAFGFIAQVLMTKGLQREAAGRGTLALYTSVVYAVLLEFIIFHTTPPPLSIAGTVIIMSSAIYITLTKRKAVTKPVTEPAP</sequence>
<accession>A0AAD4LDM7</accession>
<name>A0AAD4LDM7_9AGAM</name>
<evidence type="ECO:0000256" key="3">
    <source>
        <dbReference type="ARBA" id="ARBA00022989"/>
    </source>
</evidence>
<feature type="transmembrane region" description="Helical" evidence="6">
    <location>
        <begin position="287"/>
        <end position="306"/>
    </location>
</feature>
<protein>
    <submittedName>
        <fullName evidence="8">DUF6-domain-containing protein</fullName>
    </submittedName>
</protein>